<protein>
    <submittedName>
        <fullName evidence="1">Uncharacterized protein</fullName>
    </submittedName>
</protein>
<comment type="caution">
    <text evidence="1">The sequence shown here is derived from an EMBL/GenBank/DDBJ whole genome shotgun (WGS) entry which is preliminary data.</text>
</comment>
<reference evidence="1" key="1">
    <citation type="journal article" date="2023" name="BMC Genomics">
        <title>Chromosome-level genome assemblies of Cutaneotrichosporon spp. (Trichosporonales, Basidiomycota) reveal imbalanced evolution between nucleotide sequences and chromosome synteny.</title>
        <authorList>
            <person name="Kobayashi Y."/>
            <person name="Kayamori A."/>
            <person name="Aoki K."/>
            <person name="Shiwa Y."/>
            <person name="Matsutani M."/>
            <person name="Fujita N."/>
            <person name="Sugita T."/>
            <person name="Iwasaki W."/>
            <person name="Tanaka N."/>
            <person name="Takashima M."/>
        </authorList>
    </citation>
    <scope>NUCLEOTIDE SEQUENCE</scope>
    <source>
        <strain evidence="1">HIS016</strain>
    </source>
</reference>
<gene>
    <name evidence="1" type="ORF">CspeluHIS016_0600740</name>
</gene>
<evidence type="ECO:0000313" key="1">
    <source>
        <dbReference type="EMBL" id="GMK58632.1"/>
    </source>
</evidence>
<name>A0AAD3TYB2_9TREE</name>
<sequence>MHLDKQLQQALRRIADRIKTGSRPYLVADHLALSRMGPLSMQVLKDNNVTYVDNPATHWVLDSFVQRAQKEGWEPERAKRATSVMNELIKLNEGVDERLTKTQEAIGERIDKRKASGEDPAADKWIEMFRAAWAKRQPMTITGDLDFDGYPDSTASPSPQRYLNSFLSLIDALPQDAEIVLLSGSPAIISNVVKFEEEQGHIHTVVVDENEVSSSA</sequence>
<reference evidence="1" key="2">
    <citation type="submission" date="2023-06" db="EMBL/GenBank/DDBJ databases">
        <authorList>
            <person name="Kobayashi Y."/>
            <person name="Kayamori A."/>
            <person name="Aoki K."/>
            <person name="Shiwa Y."/>
            <person name="Fujita N."/>
            <person name="Sugita T."/>
            <person name="Iwasaki W."/>
            <person name="Tanaka N."/>
            <person name="Takashima M."/>
        </authorList>
    </citation>
    <scope>NUCLEOTIDE SEQUENCE</scope>
    <source>
        <strain evidence="1">HIS016</strain>
    </source>
</reference>
<organism evidence="1 2">
    <name type="scientific">Cutaneotrichosporon spelunceum</name>
    <dbReference type="NCBI Taxonomy" id="1672016"/>
    <lineage>
        <taxon>Eukaryota</taxon>
        <taxon>Fungi</taxon>
        <taxon>Dikarya</taxon>
        <taxon>Basidiomycota</taxon>
        <taxon>Agaricomycotina</taxon>
        <taxon>Tremellomycetes</taxon>
        <taxon>Trichosporonales</taxon>
        <taxon>Trichosporonaceae</taxon>
        <taxon>Cutaneotrichosporon</taxon>
    </lineage>
</organism>
<keyword evidence="2" id="KW-1185">Reference proteome</keyword>
<evidence type="ECO:0000313" key="2">
    <source>
        <dbReference type="Proteomes" id="UP001222932"/>
    </source>
</evidence>
<accession>A0AAD3TYB2</accession>
<dbReference type="Proteomes" id="UP001222932">
    <property type="component" value="Unassembled WGS sequence"/>
</dbReference>
<dbReference type="EMBL" id="BTCM01000006">
    <property type="protein sequence ID" value="GMK58632.1"/>
    <property type="molecule type" value="Genomic_DNA"/>
</dbReference>
<dbReference type="AlphaFoldDB" id="A0AAD3TYB2"/>
<proteinExistence type="predicted"/>